<dbReference type="PROSITE" id="PS00356">
    <property type="entry name" value="HTH_LACI_1"/>
    <property type="match status" value="1"/>
</dbReference>
<name>A0ABU2MQ01_9ACTN</name>
<dbReference type="SUPFAM" id="SSF53822">
    <property type="entry name" value="Periplasmic binding protein-like I"/>
    <property type="match status" value="1"/>
</dbReference>
<dbReference type="PRINTS" id="PR00036">
    <property type="entry name" value="HTHLACI"/>
</dbReference>
<evidence type="ECO:0000256" key="2">
    <source>
        <dbReference type="ARBA" id="ARBA00023125"/>
    </source>
</evidence>
<dbReference type="InterPro" id="IPR028082">
    <property type="entry name" value="Peripla_BP_I"/>
</dbReference>
<evidence type="ECO:0000313" key="7">
    <source>
        <dbReference type="Proteomes" id="UP001183246"/>
    </source>
</evidence>
<protein>
    <submittedName>
        <fullName evidence="6">LacI family DNA-binding transcriptional regulator</fullName>
    </submittedName>
</protein>
<dbReference type="Pfam" id="PF00356">
    <property type="entry name" value="LacI"/>
    <property type="match status" value="1"/>
</dbReference>
<dbReference type="Gene3D" id="1.10.260.40">
    <property type="entry name" value="lambda repressor-like DNA-binding domains"/>
    <property type="match status" value="1"/>
</dbReference>
<proteinExistence type="predicted"/>
<dbReference type="InterPro" id="IPR010982">
    <property type="entry name" value="Lambda_DNA-bd_dom_sf"/>
</dbReference>
<sequence>MTVSTTSRSAPRVKDVARHAGVSQGTVSNVLNRPWLVSPATRDRVRESIDELGFVRHEVARQSRAGQSRTVGLVVLDVASPFFIDVAHGAENVAWEHHHGDAVQQPERPGPRGAPPRSARTAARHGHPHHPGERRQPPAP</sequence>
<evidence type="ECO:0000313" key="6">
    <source>
        <dbReference type="EMBL" id="MDT0343684.1"/>
    </source>
</evidence>
<evidence type="ECO:0000256" key="4">
    <source>
        <dbReference type="SAM" id="MobiDB-lite"/>
    </source>
</evidence>
<dbReference type="CDD" id="cd01392">
    <property type="entry name" value="HTH_LacI"/>
    <property type="match status" value="1"/>
</dbReference>
<dbReference type="EMBL" id="JAVREL010000006">
    <property type="protein sequence ID" value="MDT0343684.1"/>
    <property type="molecule type" value="Genomic_DNA"/>
</dbReference>
<evidence type="ECO:0000256" key="1">
    <source>
        <dbReference type="ARBA" id="ARBA00023015"/>
    </source>
</evidence>
<dbReference type="SMART" id="SM00354">
    <property type="entry name" value="HTH_LACI"/>
    <property type="match status" value="1"/>
</dbReference>
<keyword evidence="7" id="KW-1185">Reference proteome</keyword>
<dbReference type="GO" id="GO:0003677">
    <property type="term" value="F:DNA binding"/>
    <property type="evidence" value="ECO:0007669"/>
    <property type="project" value="UniProtKB-KW"/>
</dbReference>
<evidence type="ECO:0000256" key="3">
    <source>
        <dbReference type="ARBA" id="ARBA00023163"/>
    </source>
</evidence>
<accession>A0ABU2MQ01</accession>
<dbReference type="SUPFAM" id="SSF47413">
    <property type="entry name" value="lambda repressor-like DNA-binding domains"/>
    <property type="match status" value="1"/>
</dbReference>
<comment type="caution">
    <text evidence="6">The sequence shown here is derived from an EMBL/GenBank/DDBJ whole genome shotgun (WGS) entry which is preliminary data.</text>
</comment>
<dbReference type="PANTHER" id="PTHR30146">
    <property type="entry name" value="LACI-RELATED TRANSCRIPTIONAL REPRESSOR"/>
    <property type="match status" value="1"/>
</dbReference>
<dbReference type="InterPro" id="IPR000843">
    <property type="entry name" value="HTH_LacI"/>
</dbReference>
<organism evidence="6 7">
    <name type="scientific">Streptomyces litchfieldiae</name>
    <dbReference type="NCBI Taxonomy" id="3075543"/>
    <lineage>
        <taxon>Bacteria</taxon>
        <taxon>Bacillati</taxon>
        <taxon>Actinomycetota</taxon>
        <taxon>Actinomycetes</taxon>
        <taxon>Kitasatosporales</taxon>
        <taxon>Streptomycetaceae</taxon>
        <taxon>Streptomyces</taxon>
    </lineage>
</organism>
<feature type="compositionally biased region" description="Basic and acidic residues" evidence="4">
    <location>
        <begin position="130"/>
        <end position="140"/>
    </location>
</feature>
<dbReference type="PROSITE" id="PS50932">
    <property type="entry name" value="HTH_LACI_2"/>
    <property type="match status" value="1"/>
</dbReference>
<dbReference type="Gene3D" id="3.40.50.2300">
    <property type="match status" value="1"/>
</dbReference>
<dbReference type="Proteomes" id="UP001183246">
    <property type="component" value="Unassembled WGS sequence"/>
</dbReference>
<evidence type="ECO:0000259" key="5">
    <source>
        <dbReference type="PROSITE" id="PS50932"/>
    </source>
</evidence>
<feature type="region of interest" description="Disordered" evidence="4">
    <location>
        <begin position="96"/>
        <end position="140"/>
    </location>
</feature>
<keyword evidence="3" id="KW-0804">Transcription</keyword>
<dbReference type="PANTHER" id="PTHR30146:SF109">
    <property type="entry name" value="HTH-TYPE TRANSCRIPTIONAL REGULATOR GALS"/>
    <property type="match status" value="1"/>
</dbReference>
<keyword evidence="1" id="KW-0805">Transcription regulation</keyword>
<gene>
    <name evidence="6" type="ORF">RM590_13840</name>
</gene>
<keyword evidence="2 6" id="KW-0238">DNA-binding</keyword>
<feature type="domain" description="HTH lacI-type" evidence="5">
    <location>
        <begin position="11"/>
        <end position="65"/>
    </location>
</feature>
<reference evidence="7" key="1">
    <citation type="submission" date="2023-07" db="EMBL/GenBank/DDBJ databases">
        <title>30 novel species of actinomycetes from the DSMZ collection.</title>
        <authorList>
            <person name="Nouioui I."/>
        </authorList>
    </citation>
    <scope>NUCLEOTIDE SEQUENCE [LARGE SCALE GENOMIC DNA]</scope>
    <source>
        <strain evidence="7">DSM 44938</strain>
    </source>
</reference>
<dbReference type="RefSeq" id="WP_311704818.1">
    <property type="nucleotide sequence ID" value="NZ_JAVREL010000006.1"/>
</dbReference>